<keyword evidence="5" id="KW-0732">Signal</keyword>
<keyword evidence="4 8" id="KW-0812">Transmembrane</keyword>
<dbReference type="NCBIfam" id="TIGR04056">
    <property type="entry name" value="OMP_RagA_SusC"/>
    <property type="match status" value="1"/>
</dbReference>
<dbReference type="NCBIfam" id="TIGR04057">
    <property type="entry name" value="SusC_RagA_signa"/>
    <property type="match status" value="1"/>
</dbReference>
<evidence type="ECO:0000313" key="11">
    <source>
        <dbReference type="Proteomes" id="UP001501411"/>
    </source>
</evidence>
<reference evidence="11" key="1">
    <citation type="journal article" date="2019" name="Int. J. Syst. Evol. Microbiol.">
        <title>The Global Catalogue of Microorganisms (GCM) 10K type strain sequencing project: providing services to taxonomists for standard genome sequencing and annotation.</title>
        <authorList>
            <consortium name="The Broad Institute Genomics Platform"/>
            <consortium name="The Broad Institute Genome Sequencing Center for Infectious Disease"/>
            <person name="Wu L."/>
            <person name="Ma J."/>
        </authorList>
    </citation>
    <scope>NUCLEOTIDE SEQUENCE [LARGE SCALE GENOMIC DNA]</scope>
    <source>
        <strain evidence="11">JCM 18200</strain>
    </source>
</reference>
<dbReference type="Gene3D" id="2.40.170.20">
    <property type="entry name" value="TonB-dependent receptor, beta-barrel domain"/>
    <property type="match status" value="1"/>
</dbReference>
<sequence length="1100" mass="122298">MERHFEKKDILRMKLTGFLVLFAFLQLSASSFSQTITLHVKQEKLHAVIQAIRKQSGYNFLYNDRLLHKSKPVTLSISQQPVEETLKQLFEHQPLDFTIMQRTVVLSDKSPRVPKITDHSLAQSAIKGLVTDSLQRPLQGVTIRLKGTTQVVTTNDQGQFSLPHVPSGTTLVFSMVGYRSIEQVLTDQTFLTVVLHEDASLLSEVVINVGYSTAKQGDLTSAVSVINTDKLLDVTANNVGSMLQGKVAGLQVVNSSGAPGSAPEIRLRGVSSVNASQEPLVVVDGIIGGAYDPNDVANITVLKDAAATALYGSQANAGVLIITTKKGTNTGTQLEASASGGVRTADFGKMDMMPAEALYEYQKEFYRDYIPGLSNNSYKIDLIKFYSERPLSLRQQNYDWVGESFAPAPIFNFYVSAKGQTEKNNYYAALSYYKEKGTFLNTDFQRINLRANSTYTFSKKISVSNNINISGSIGKGYDYMDMYYAFLNLPWDNPYNADGSPLYVDGSSPFKWWSRDKVNPVHTIQHSDHPYKGIGIHYDFVFNYQFTSWLKFVSSSRVSGSYDKATNYYSPDVAGTYHGTGYLEELNTLNYGVISNNLFHVDLNLNKHHLSGLAGVAIENGRTEVSGGGGKGLPERLRVLNVVANNQFVNGNFDKSIIQSLITQVNYDYLGKYYLSASYRLDGSSAFPPGNQWASFPALSAAWQMNREDFMRDISAIDLFKVRLSYGVTGTQDIGASRFLGLYSLTGQYNALTAAIPYQLANPLLTWESKHQFNAGLDVGLFKRLNVTVDAYHNVTKDLLLQVSQPLSIGFETRWENAGQVVNKGIELGVSATNIEHENFSWATDLSLNVNQNRLKELPSQIIKTGSWSISQIYRNDGNLYEFYMPKWLGVNTETGAPQWEKVLTDEAGNITSREATANYAEATLQEMGSALPSWQGGFNNTFHYGNIGLRINTAFSWGNKIYSNNLRFVMNDGHEPYYNQINMPDDYHIWTGPGDVATNPSPQNSANSNETSSRYLFSGAYFTIRNVALSYDLPKNWVNQINMAAISLSLTADNVYTFTSFLGQDPQTTITPSANVTPGVSDFKYPNNRQFLFRINCSF</sequence>
<proteinExistence type="inferred from homology"/>
<dbReference type="InterPro" id="IPR039426">
    <property type="entry name" value="TonB-dep_rcpt-like"/>
</dbReference>
<evidence type="ECO:0000256" key="8">
    <source>
        <dbReference type="PROSITE-ProRule" id="PRU01360"/>
    </source>
</evidence>
<evidence type="ECO:0000256" key="1">
    <source>
        <dbReference type="ARBA" id="ARBA00004571"/>
    </source>
</evidence>
<dbReference type="PROSITE" id="PS52016">
    <property type="entry name" value="TONB_DEPENDENT_REC_3"/>
    <property type="match status" value="1"/>
</dbReference>
<protein>
    <submittedName>
        <fullName evidence="10">TonB-dependent receptor</fullName>
    </submittedName>
</protein>
<keyword evidence="6 8" id="KW-0472">Membrane</keyword>
<evidence type="ECO:0000256" key="2">
    <source>
        <dbReference type="ARBA" id="ARBA00022448"/>
    </source>
</evidence>
<comment type="subcellular location">
    <subcellularLocation>
        <location evidence="1 8">Cell outer membrane</location>
        <topology evidence="1 8">Multi-pass membrane protein</topology>
    </subcellularLocation>
</comment>
<keyword evidence="7 8" id="KW-0998">Cell outer membrane</keyword>
<name>A0ABP9BB32_9SPHI</name>
<dbReference type="InterPro" id="IPR037066">
    <property type="entry name" value="Plug_dom_sf"/>
</dbReference>
<keyword evidence="2 8" id="KW-0813">Transport</keyword>
<dbReference type="RefSeq" id="WP_345231643.1">
    <property type="nucleotide sequence ID" value="NZ_BAABIQ010000031.1"/>
</dbReference>
<keyword evidence="11" id="KW-1185">Reference proteome</keyword>
<evidence type="ECO:0000313" key="10">
    <source>
        <dbReference type="EMBL" id="GAA4792158.1"/>
    </source>
</evidence>
<dbReference type="InterPro" id="IPR012910">
    <property type="entry name" value="Plug_dom"/>
</dbReference>
<organism evidence="10 11">
    <name type="scientific">Olivibacter ginsenosidimutans</name>
    <dbReference type="NCBI Taxonomy" id="1176537"/>
    <lineage>
        <taxon>Bacteria</taxon>
        <taxon>Pseudomonadati</taxon>
        <taxon>Bacteroidota</taxon>
        <taxon>Sphingobacteriia</taxon>
        <taxon>Sphingobacteriales</taxon>
        <taxon>Sphingobacteriaceae</taxon>
        <taxon>Olivibacter</taxon>
    </lineage>
</organism>
<dbReference type="InterPro" id="IPR011662">
    <property type="entry name" value="Secretin/TonB_short_N"/>
</dbReference>
<dbReference type="PANTHER" id="PTHR30069">
    <property type="entry name" value="TONB-DEPENDENT OUTER MEMBRANE RECEPTOR"/>
    <property type="match status" value="1"/>
</dbReference>
<dbReference type="InterPro" id="IPR036942">
    <property type="entry name" value="Beta-barrel_TonB_sf"/>
</dbReference>
<evidence type="ECO:0000256" key="4">
    <source>
        <dbReference type="ARBA" id="ARBA00022692"/>
    </source>
</evidence>
<dbReference type="EMBL" id="BAABIQ010000031">
    <property type="protein sequence ID" value="GAA4792158.1"/>
    <property type="molecule type" value="Genomic_DNA"/>
</dbReference>
<dbReference type="Gene3D" id="2.170.130.10">
    <property type="entry name" value="TonB-dependent receptor, plug domain"/>
    <property type="match status" value="1"/>
</dbReference>
<comment type="similarity">
    <text evidence="8">Belongs to the TonB-dependent receptor family.</text>
</comment>
<dbReference type="InterPro" id="IPR023997">
    <property type="entry name" value="TonB-dep_OMP_SusC/RagA_CS"/>
</dbReference>
<accession>A0ABP9BB32</accession>
<evidence type="ECO:0000259" key="9">
    <source>
        <dbReference type="SMART" id="SM00965"/>
    </source>
</evidence>
<evidence type="ECO:0000256" key="3">
    <source>
        <dbReference type="ARBA" id="ARBA00022452"/>
    </source>
</evidence>
<dbReference type="SMART" id="SM00965">
    <property type="entry name" value="STN"/>
    <property type="match status" value="1"/>
</dbReference>
<keyword evidence="10" id="KW-0675">Receptor</keyword>
<dbReference type="Pfam" id="PF13715">
    <property type="entry name" value="CarbopepD_reg_2"/>
    <property type="match status" value="1"/>
</dbReference>
<dbReference type="Pfam" id="PF07715">
    <property type="entry name" value="Plug"/>
    <property type="match status" value="1"/>
</dbReference>
<dbReference type="Gene3D" id="2.60.40.1120">
    <property type="entry name" value="Carboxypeptidase-like, regulatory domain"/>
    <property type="match status" value="1"/>
</dbReference>
<feature type="domain" description="Secretin/TonB short N-terminal" evidence="9">
    <location>
        <begin position="58"/>
        <end position="109"/>
    </location>
</feature>
<evidence type="ECO:0000256" key="5">
    <source>
        <dbReference type="ARBA" id="ARBA00022729"/>
    </source>
</evidence>
<gene>
    <name evidence="10" type="ORF">GCM10023231_20160</name>
</gene>
<dbReference type="SUPFAM" id="SSF49464">
    <property type="entry name" value="Carboxypeptidase regulatory domain-like"/>
    <property type="match status" value="1"/>
</dbReference>
<evidence type="ECO:0000256" key="6">
    <source>
        <dbReference type="ARBA" id="ARBA00023136"/>
    </source>
</evidence>
<evidence type="ECO:0000256" key="7">
    <source>
        <dbReference type="ARBA" id="ARBA00023237"/>
    </source>
</evidence>
<keyword evidence="3 8" id="KW-1134">Transmembrane beta strand</keyword>
<dbReference type="PANTHER" id="PTHR30069:SF29">
    <property type="entry name" value="HEMOGLOBIN AND HEMOGLOBIN-HAPTOGLOBIN-BINDING PROTEIN 1-RELATED"/>
    <property type="match status" value="1"/>
</dbReference>
<dbReference type="InterPro" id="IPR023996">
    <property type="entry name" value="TonB-dep_OMP_SusC/RagA"/>
</dbReference>
<dbReference type="InterPro" id="IPR008969">
    <property type="entry name" value="CarboxyPept-like_regulatory"/>
</dbReference>
<dbReference type="SUPFAM" id="SSF56935">
    <property type="entry name" value="Porins"/>
    <property type="match status" value="1"/>
</dbReference>
<comment type="caution">
    <text evidence="10">The sequence shown here is derived from an EMBL/GenBank/DDBJ whole genome shotgun (WGS) entry which is preliminary data.</text>
</comment>
<dbReference type="Proteomes" id="UP001501411">
    <property type="component" value="Unassembled WGS sequence"/>
</dbReference>